<reference evidence="9" key="1">
    <citation type="journal article" date="2015" name="ISME J.">
        <title>Aquifer environment selects for microbial species cohorts in sediment and groundwater.</title>
        <authorList>
            <person name="Hug L.A."/>
            <person name="Thomas B.C."/>
            <person name="Brown C.T."/>
            <person name="Frischkorn K.R."/>
            <person name="Williams K.H."/>
            <person name="Tringe S.G."/>
            <person name="Banfield J.F."/>
        </authorList>
    </citation>
    <scope>NUCLEOTIDE SEQUENCE</scope>
</reference>
<dbReference type="PIRSF" id="PIRSF002162">
    <property type="entry name" value="Ribosomal_L6"/>
    <property type="match status" value="1"/>
</dbReference>
<gene>
    <name evidence="5" type="primary">rplF</name>
</gene>
<evidence type="ECO:0000259" key="8">
    <source>
        <dbReference type="Pfam" id="PF00347"/>
    </source>
</evidence>
<keyword evidence="4 5" id="KW-0687">Ribonucleoprotein</keyword>
<evidence type="ECO:0000256" key="5">
    <source>
        <dbReference type="HAMAP-Rule" id="MF_01365"/>
    </source>
</evidence>
<keyword evidence="2 5" id="KW-0694">RNA-binding</keyword>
<dbReference type="PANTHER" id="PTHR11655:SF14">
    <property type="entry name" value="LARGE RIBOSOMAL SUBUNIT PROTEIN UL6M"/>
    <property type="match status" value="1"/>
</dbReference>
<evidence type="ECO:0000256" key="2">
    <source>
        <dbReference type="ARBA" id="ARBA00022884"/>
    </source>
</evidence>
<keyword evidence="3 5" id="KW-0689">Ribosomal protein</keyword>
<keyword evidence="1 5" id="KW-0699">rRNA-binding</keyword>
<dbReference type="PANTHER" id="PTHR11655">
    <property type="entry name" value="60S/50S RIBOSOMAL PROTEIN L6/L9"/>
    <property type="match status" value="1"/>
</dbReference>
<dbReference type="EMBL" id="KT006987">
    <property type="protein sequence ID" value="AKQ01997.1"/>
    <property type="molecule type" value="Genomic_DNA"/>
</dbReference>
<evidence type="ECO:0000256" key="4">
    <source>
        <dbReference type="ARBA" id="ARBA00023274"/>
    </source>
</evidence>
<evidence type="ECO:0000256" key="3">
    <source>
        <dbReference type="ARBA" id="ARBA00022980"/>
    </source>
</evidence>
<name>A0A0H4T6F9_9BACT</name>
<dbReference type="Pfam" id="PF00347">
    <property type="entry name" value="Ribosomal_L6"/>
    <property type="match status" value="2"/>
</dbReference>
<dbReference type="GO" id="GO:0022625">
    <property type="term" value="C:cytosolic large ribosomal subunit"/>
    <property type="evidence" value="ECO:0007669"/>
    <property type="project" value="UniProtKB-UniRule"/>
</dbReference>
<dbReference type="GO" id="GO:0002181">
    <property type="term" value="P:cytoplasmic translation"/>
    <property type="evidence" value="ECO:0007669"/>
    <property type="project" value="TreeGrafter"/>
</dbReference>
<dbReference type="SUPFAM" id="SSF56053">
    <property type="entry name" value="Ribosomal protein L6"/>
    <property type="match status" value="2"/>
</dbReference>
<dbReference type="InterPro" id="IPR019906">
    <property type="entry name" value="Ribosomal_uL6_bac-type"/>
</dbReference>
<comment type="subunit">
    <text evidence="5">Part of the 50S ribosomal subunit.</text>
</comment>
<dbReference type="InterPro" id="IPR000702">
    <property type="entry name" value="Ribosomal_uL6-like"/>
</dbReference>
<dbReference type="InterPro" id="IPR036789">
    <property type="entry name" value="Ribosomal_uL6-like_a/b-dom_sf"/>
</dbReference>
<organism evidence="9">
    <name type="scientific">uncultured planctomycete Rifle_16ft_4_minimus_3099</name>
    <dbReference type="NCBI Taxonomy" id="1665203"/>
    <lineage>
        <taxon>Bacteria</taxon>
        <taxon>Pseudomonadati</taxon>
        <taxon>Planctomycetota</taxon>
        <taxon>Planctomycetia</taxon>
        <taxon>Planctomycetales</taxon>
        <taxon>environmental samples</taxon>
    </lineage>
</organism>
<dbReference type="GO" id="GO:0003735">
    <property type="term" value="F:structural constituent of ribosome"/>
    <property type="evidence" value="ECO:0007669"/>
    <property type="project" value="UniProtKB-UniRule"/>
</dbReference>
<dbReference type="HAMAP" id="MF_01365_B">
    <property type="entry name" value="Ribosomal_uL6_B"/>
    <property type="match status" value="1"/>
</dbReference>
<dbReference type="NCBIfam" id="TIGR03654">
    <property type="entry name" value="L6_bact"/>
    <property type="match status" value="1"/>
</dbReference>
<evidence type="ECO:0000256" key="7">
    <source>
        <dbReference type="RuleBase" id="RU003870"/>
    </source>
</evidence>
<feature type="domain" description="Large ribosomal subunit protein uL6 alpha-beta" evidence="8">
    <location>
        <begin position="93"/>
        <end position="170"/>
    </location>
</feature>
<evidence type="ECO:0000256" key="6">
    <source>
        <dbReference type="RuleBase" id="RU003869"/>
    </source>
</evidence>
<feature type="domain" description="Large ribosomal subunit protein uL6 alpha-beta" evidence="8">
    <location>
        <begin position="11"/>
        <end position="85"/>
    </location>
</feature>
<proteinExistence type="inferred from homology"/>
<comment type="similarity">
    <text evidence="5 6">Belongs to the universal ribosomal protein uL6 family.</text>
</comment>
<comment type="function">
    <text evidence="5 7">This protein binds to the 23S rRNA, and is important in its secondary structure. It is located near the subunit interface in the base of the L7/L12 stalk, and near the tRNA binding site of the peptidyltransferase center.</text>
</comment>
<dbReference type="PRINTS" id="PR00059">
    <property type="entry name" value="RIBOSOMALL6"/>
</dbReference>
<evidence type="ECO:0000313" key="9">
    <source>
        <dbReference type="EMBL" id="AKQ01997.1"/>
    </source>
</evidence>
<dbReference type="AlphaFoldDB" id="A0A0H4T6F9"/>
<dbReference type="GO" id="GO:0019843">
    <property type="term" value="F:rRNA binding"/>
    <property type="evidence" value="ECO:0007669"/>
    <property type="project" value="UniProtKB-UniRule"/>
</dbReference>
<dbReference type="FunFam" id="3.90.930.12:FF:000002">
    <property type="entry name" value="50S ribosomal protein L6"/>
    <property type="match status" value="1"/>
</dbReference>
<dbReference type="InterPro" id="IPR020040">
    <property type="entry name" value="Ribosomal_uL6_a/b-dom"/>
</dbReference>
<sequence length="188" mass="20518">MSRIGRLPIAVPKGVDVTVIDQRTVNVKGPKGQFSQTVHPAVMAEYDANARLINIKMRSDNPKQRAFHGLSRTLVANAVEGVTKGFAKEMEIVGLGYNVKLQGKDLVLALGYTKPVQVKIPEGMTVQVIQPTNPAKFTISGVDKQLVGQIAARIRKLRPVEPYKGKGVKYKGETVRRKAGKAFGSQQQ</sequence>
<evidence type="ECO:0000256" key="1">
    <source>
        <dbReference type="ARBA" id="ARBA00022730"/>
    </source>
</evidence>
<accession>A0A0H4T6F9</accession>
<dbReference type="Gene3D" id="3.90.930.12">
    <property type="entry name" value="Ribosomal protein L6, alpha-beta domain"/>
    <property type="match status" value="2"/>
</dbReference>
<protein>
    <recommendedName>
        <fullName evidence="5">Large ribosomal subunit protein uL6</fullName>
    </recommendedName>
</protein>